<dbReference type="InterPro" id="IPR002645">
    <property type="entry name" value="STAS_dom"/>
</dbReference>
<dbReference type="Proteomes" id="UP000037251">
    <property type="component" value="Unassembled WGS sequence"/>
</dbReference>
<reference evidence="3" key="1">
    <citation type="submission" date="2015-07" db="EMBL/GenBank/DDBJ databases">
        <authorList>
            <person name="Ju K.-S."/>
            <person name="Doroghazi J.R."/>
            <person name="Metcalf W.W."/>
        </authorList>
    </citation>
    <scope>NUCLEOTIDE SEQUENCE [LARGE SCALE GENOMIC DNA]</scope>
    <source>
        <strain evidence="3">NRRL 2290</strain>
    </source>
</reference>
<organism evidence="2 3">
    <name type="scientific">Streptomyces resistomycificus</name>
    <dbReference type="NCBI Taxonomy" id="67356"/>
    <lineage>
        <taxon>Bacteria</taxon>
        <taxon>Bacillati</taxon>
        <taxon>Actinomycetota</taxon>
        <taxon>Actinomycetes</taxon>
        <taxon>Kitasatosporales</taxon>
        <taxon>Streptomycetaceae</taxon>
        <taxon>Streptomyces</taxon>
        <taxon>Streptomyces aurantiacus group</taxon>
    </lineage>
</organism>
<evidence type="ECO:0000313" key="2">
    <source>
        <dbReference type="EMBL" id="KOG42808.1"/>
    </source>
</evidence>
<sequence length="129" mass="13879">MCDPVREEWGDGVAIRYLAPTGTAGTVPELKVSPLAERSGLRVVGEVGLATYEVWEGALEQAVRGDGDVYHLELSSVTFVDVAGTGALAAAAQRMGDGRRIVLNRPPHALRRVLEMFWPDLSSIEVSMS</sequence>
<dbReference type="InterPro" id="IPR036513">
    <property type="entry name" value="STAS_dom_sf"/>
</dbReference>
<accession>A0A0L8LX94</accession>
<gene>
    <name evidence="2" type="ORF">ADK37_04120</name>
</gene>
<evidence type="ECO:0000313" key="3">
    <source>
        <dbReference type="Proteomes" id="UP000037251"/>
    </source>
</evidence>
<dbReference type="Pfam" id="PF13466">
    <property type="entry name" value="STAS_2"/>
    <property type="match status" value="1"/>
</dbReference>
<name>A0A0L8LX94_9ACTN</name>
<protein>
    <submittedName>
        <fullName evidence="2">Anti anti sigma factor</fullName>
    </submittedName>
</protein>
<dbReference type="Gene3D" id="3.30.750.24">
    <property type="entry name" value="STAS domain"/>
    <property type="match status" value="1"/>
</dbReference>
<dbReference type="STRING" id="67356.AQJ84_11920"/>
<dbReference type="SUPFAM" id="SSF52091">
    <property type="entry name" value="SpoIIaa-like"/>
    <property type="match status" value="1"/>
</dbReference>
<dbReference type="PROSITE" id="PS50801">
    <property type="entry name" value="STAS"/>
    <property type="match status" value="1"/>
</dbReference>
<dbReference type="InterPro" id="IPR058548">
    <property type="entry name" value="MlaB-like_STAS"/>
</dbReference>
<evidence type="ECO:0000259" key="1">
    <source>
        <dbReference type="PROSITE" id="PS50801"/>
    </source>
</evidence>
<comment type="caution">
    <text evidence="2">The sequence shown here is derived from an EMBL/GenBank/DDBJ whole genome shotgun (WGS) entry which is preliminary data.</text>
</comment>
<dbReference type="PATRIC" id="fig|67356.5.peg.891"/>
<dbReference type="OrthoDB" id="3695774at2"/>
<keyword evidence="3" id="KW-1185">Reference proteome</keyword>
<proteinExistence type="predicted"/>
<feature type="domain" description="STAS" evidence="1">
    <location>
        <begin position="41"/>
        <end position="115"/>
    </location>
</feature>
<dbReference type="AlphaFoldDB" id="A0A0L8LX94"/>
<dbReference type="EMBL" id="LGUS01000017">
    <property type="protein sequence ID" value="KOG42808.1"/>
    <property type="molecule type" value="Genomic_DNA"/>
</dbReference>